<gene>
    <name evidence="1" type="ORF">HINF_LOCUS24168</name>
    <name evidence="2" type="ORF">HINF_LOCUS24172</name>
    <name evidence="3" type="ORF">HINF_LOCUS24175</name>
    <name evidence="5" type="ORF">HINF_LOCUS49105</name>
    <name evidence="6" type="ORF">HINF_LOCUS49109</name>
    <name evidence="7" type="ORF">HINF_LOCUS49112</name>
    <name evidence="4" type="ORF">HINF_LOCUS54793</name>
    <name evidence="8" type="ORF">HINF_LOCUS79154</name>
</gene>
<accession>A0AA86R044</accession>
<dbReference type="AlphaFoldDB" id="A0AA86R044"/>
<evidence type="ECO:0000313" key="3">
    <source>
        <dbReference type="EMBL" id="CAI9936530.1"/>
    </source>
</evidence>
<dbReference type="EMBL" id="CAXDID020001060">
    <property type="protein sequence ID" value="CAL6116684.1"/>
    <property type="molecule type" value="Genomic_DNA"/>
</dbReference>
<dbReference type="EMBL" id="CATOUU010000637">
    <property type="protein sequence ID" value="CAI9936530.1"/>
    <property type="molecule type" value="Genomic_DNA"/>
</dbReference>
<organism evidence="4">
    <name type="scientific">Hexamita inflata</name>
    <dbReference type="NCBI Taxonomy" id="28002"/>
    <lineage>
        <taxon>Eukaryota</taxon>
        <taxon>Metamonada</taxon>
        <taxon>Diplomonadida</taxon>
        <taxon>Hexamitidae</taxon>
        <taxon>Hexamitinae</taxon>
        <taxon>Hexamita</taxon>
    </lineage>
</organism>
<evidence type="ECO:0000313" key="6">
    <source>
        <dbReference type="EMBL" id="CAL6060197.1"/>
    </source>
</evidence>
<comment type="caution">
    <text evidence="4">The sequence shown here is derived from an EMBL/GenBank/DDBJ whole genome shotgun (WGS) entry which is preliminary data.</text>
</comment>
<dbReference type="Proteomes" id="UP001642409">
    <property type="component" value="Unassembled WGS sequence"/>
</dbReference>
<name>A0AA86R044_9EUKA</name>
<dbReference type="EMBL" id="CAXDID020000229">
    <property type="protein sequence ID" value="CAL6060197.1"/>
    <property type="molecule type" value="Genomic_DNA"/>
</dbReference>
<dbReference type="EMBL" id="CAXDID020000229">
    <property type="protein sequence ID" value="CAL6060189.1"/>
    <property type="molecule type" value="Genomic_DNA"/>
</dbReference>
<sequence length="101" mass="11754">MKVKIFQKIVYIVFLLPPATDLAELHLRKLDATKNEKRNRMNPSSITLNKASIPVSSALTLDVELYCSKIIYKYDLRDDQIQTYYWRQASAQESHYICGNL</sequence>
<evidence type="ECO:0000313" key="5">
    <source>
        <dbReference type="EMBL" id="CAL6060189.1"/>
    </source>
</evidence>
<proteinExistence type="predicted"/>
<evidence type="ECO:0000313" key="9">
    <source>
        <dbReference type="Proteomes" id="UP001642409"/>
    </source>
</evidence>
<dbReference type="EMBL" id="CATOUU010000637">
    <property type="protein sequence ID" value="CAI9936527.1"/>
    <property type="molecule type" value="Genomic_DNA"/>
</dbReference>
<protein>
    <submittedName>
        <fullName evidence="5">Hypothetical_protein</fullName>
    </submittedName>
</protein>
<reference evidence="4" key="1">
    <citation type="submission" date="2023-06" db="EMBL/GenBank/DDBJ databases">
        <authorList>
            <person name="Kurt Z."/>
        </authorList>
    </citation>
    <scope>NUCLEOTIDE SEQUENCE</scope>
</reference>
<dbReference type="EMBL" id="CATOUU010000637">
    <property type="protein sequence ID" value="CAI9936523.1"/>
    <property type="molecule type" value="Genomic_DNA"/>
</dbReference>
<evidence type="ECO:0000313" key="4">
    <source>
        <dbReference type="EMBL" id="CAI9967148.1"/>
    </source>
</evidence>
<evidence type="ECO:0000313" key="7">
    <source>
        <dbReference type="EMBL" id="CAL6060203.1"/>
    </source>
</evidence>
<dbReference type="EMBL" id="CATOUU010001014">
    <property type="protein sequence ID" value="CAI9967148.1"/>
    <property type="molecule type" value="Genomic_DNA"/>
</dbReference>
<evidence type="ECO:0000313" key="8">
    <source>
        <dbReference type="EMBL" id="CAL6116684.1"/>
    </source>
</evidence>
<reference evidence="5 9" key="2">
    <citation type="submission" date="2024-07" db="EMBL/GenBank/DDBJ databases">
        <authorList>
            <person name="Akdeniz Z."/>
        </authorList>
    </citation>
    <scope>NUCLEOTIDE SEQUENCE [LARGE SCALE GENOMIC DNA]</scope>
</reference>
<dbReference type="EMBL" id="CAXDID020000229">
    <property type="protein sequence ID" value="CAL6060203.1"/>
    <property type="molecule type" value="Genomic_DNA"/>
</dbReference>
<evidence type="ECO:0000313" key="1">
    <source>
        <dbReference type="EMBL" id="CAI9936523.1"/>
    </source>
</evidence>
<keyword evidence="9" id="KW-1185">Reference proteome</keyword>
<evidence type="ECO:0000313" key="2">
    <source>
        <dbReference type="EMBL" id="CAI9936527.1"/>
    </source>
</evidence>